<dbReference type="Proteomes" id="UP000177269">
    <property type="component" value="Unassembled WGS sequence"/>
</dbReference>
<gene>
    <name evidence="2" type="ORF">A3G52_03700</name>
</gene>
<dbReference type="PANTHER" id="PTHR34387:SF2">
    <property type="entry name" value="SLR1258 PROTEIN"/>
    <property type="match status" value="1"/>
</dbReference>
<keyword evidence="1" id="KW-0472">Membrane</keyword>
<dbReference type="PANTHER" id="PTHR34387">
    <property type="entry name" value="SLR1258 PROTEIN"/>
    <property type="match status" value="1"/>
</dbReference>
<organism evidence="2 3">
    <name type="scientific">Candidatus Taylorbacteria bacterium RIFCSPLOWO2_12_FULL_43_20</name>
    <dbReference type="NCBI Taxonomy" id="1802332"/>
    <lineage>
        <taxon>Bacteria</taxon>
        <taxon>Candidatus Tayloriibacteriota</taxon>
    </lineage>
</organism>
<accession>A0A1G2NZI3</accession>
<dbReference type="InterPro" id="IPR052022">
    <property type="entry name" value="26kDa_periplasmic_antigen"/>
</dbReference>
<evidence type="ECO:0000256" key="1">
    <source>
        <dbReference type="SAM" id="Phobius"/>
    </source>
</evidence>
<reference evidence="2 3" key="1">
    <citation type="journal article" date="2016" name="Nat. Commun.">
        <title>Thousands of microbial genomes shed light on interconnected biogeochemical processes in an aquifer system.</title>
        <authorList>
            <person name="Anantharaman K."/>
            <person name="Brown C.T."/>
            <person name="Hug L.A."/>
            <person name="Sharon I."/>
            <person name="Castelle C.J."/>
            <person name="Probst A.J."/>
            <person name="Thomas B.C."/>
            <person name="Singh A."/>
            <person name="Wilkins M.J."/>
            <person name="Karaoz U."/>
            <person name="Brodie E.L."/>
            <person name="Williams K.H."/>
            <person name="Hubbard S.S."/>
            <person name="Banfield J.F."/>
        </authorList>
    </citation>
    <scope>NUCLEOTIDE SEQUENCE [LARGE SCALE GENOMIC DNA]</scope>
</reference>
<protein>
    <recommendedName>
        <fullName evidence="4">DUF541 domain-containing protein</fullName>
    </recommendedName>
</protein>
<keyword evidence="1" id="KW-0812">Transmembrane</keyword>
<keyword evidence="1" id="KW-1133">Transmembrane helix</keyword>
<dbReference type="InterPro" id="IPR007497">
    <property type="entry name" value="SIMPL/DUF541"/>
</dbReference>
<dbReference type="Gene3D" id="3.30.110.170">
    <property type="entry name" value="Protein of unknown function (DUF541), domain 1"/>
    <property type="match status" value="1"/>
</dbReference>
<dbReference type="EMBL" id="MHSK01000033">
    <property type="protein sequence ID" value="OHA41443.1"/>
    <property type="molecule type" value="Genomic_DNA"/>
</dbReference>
<evidence type="ECO:0000313" key="2">
    <source>
        <dbReference type="EMBL" id="OHA41443.1"/>
    </source>
</evidence>
<evidence type="ECO:0008006" key="4">
    <source>
        <dbReference type="Google" id="ProtNLM"/>
    </source>
</evidence>
<feature type="transmembrane region" description="Helical" evidence="1">
    <location>
        <begin position="20"/>
        <end position="39"/>
    </location>
</feature>
<evidence type="ECO:0000313" key="3">
    <source>
        <dbReference type="Proteomes" id="UP000177269"/>
    </source>
</evidence>
<dbReference type="Gene3D" id="3.30.70.2970">
    <property type="entry name" value="Protein of unknown function (DUF541), domain 2"/>
    <property type="match status" value="1"/>
</dbReference>
<comment type="caution">
    <text evidence="2">The sequence shown here is derived from an EMBL/GenBank/DDBJ whole genome shotgun (WGS) entry which is preliminary data.</text>
</comment>
<dbReference type="Pfam" id="PF04402">
    <property type="entry name" value="SIMPL"/>
    <property type="match status" value="1"/>
</dbReference>
<name>A0A1G2NZI3_9BACT</name>
<proteinExistence type="predicted"/>
<dbReference type="GO" id="GO:0006974">
    <property type="term" value="P:DNA damage response"/>
    <property type="evidence" value="ECO:0007669"/>
    <property type="project" value="TreeGrafter"/>
</dbReference>
<dbReference type="AlphaFoldDB" id="A0A1G2NZI3"/>
<sequence length="273" mass="30001">MENYNDDRTNNVVFSSKFSWLWVTVGVLLAIFLLAKAMHEFRLYSQEGRYSYPSSVITVSGEGEVTAIPDVAAFTFTISEEALTVDEAQKEVTSKEGKALEFLKSNNIEDKDIKTIEYNISPKYEFVQETCTAFRCPPGRQVLKGYTVSETVSVKVRETANAGSLLQGLGSVGVSNVSGLLFTVDDEDVLKSDARKMAIEDAQNKAEKLAEDLGVKLVRITSFHEDGGYPIPFAKDGLGMGGDMMRESVLAAPAIPPGENEIISRVNISYEIR</sequence>